<feature type="transmembrane region" description="Helical" evidence="1">
    <location>
        <begin position="170"/>
        <end position="192"/>
    </location>
</feature>
<dbReference type="GO" id="GO:0005227">
    <property type="term" value="F:calcium-activated cation channel activity"/>
    <property type="evidence" value="ECO:0007669"/>
    <property type="project" value="InterPro"/>
</dbReference>
<keyword evidence="1" id="KW-0812">Transmembrane</keyword>
<dbReference type="EMBL" id="JAAQHG020000238">
    <property type="protein sequence ID" value="KAL1581708.1"/>
    <property type="molecule type" value="Genomic_DNA"/>
</dbReference>
<keyword evidence="1" id="KW-0472">Membrane</keyword>
<comment type="caution">
    <text evidence="4">The sequence shown here is derived from an EMBL/GenBank/DDBJ whole genome shotgun (WGS) entry which is preliminary data.</text>
</comment>
<feature type="non-terminal residue" evidence="4">
    <location>
        <position position="418"/>
    </location>
</feature>
<dbReference type="GeneID" id="96010987"/>
<dbReference type="InterPro" id="IPR032880">
    <property type="entry name" value="CSC1/OSCA1-like_N"/>
</dbReference>
<dbReference type="PANTHER" id="PTHR13018">
    <property type="entry name" value="PROBABLE MEMBRANE PROTEIN DUF221-RELATED"/>
    <property type="match status" value="1"/>
</dbReference>
<evidence type="ECO:0000259" key="2">
    <source>
        <dbReference type="Pfam" id="PF13967"/>
    </source>
</evidence>
<evidence type="ECO:0000259" key="3">
    <source>
        <dbReference type="Pfam" id="PF14703"/>
    </source>
</evidence>
<evidence type="ECO:0000256" key="1">
    <source>
        <dbReference type="SAM" id="Phobius"/>
    </source>
</evidence>
<evidence type="ECO:0008006" key="6">
    <source>
        <dbReference type="Google" id="ProtNLM"/>
    </source>
</evidence>
<dbReference type="RefSeq" id="XP_069224817.1">
    <property type="nucleotide sequence ID" value="XM_069378149.1"/>
</dbReference>
<name>A0AB34K9B3_9PEZI</name>
<dbReference type="InterPro" id="IPR027815">
    <property type="entry name" value="CSC1/OSCA1-like_cyt"/>
</dbReference>
<dbReference type="InterPro" id="IPR045122">
    <property type="entry name" value="Csc1-like"/>
</dbReference>
<keyword evidence="1" id="KW-1133">Transmembrane helix</keyword>
<proteinExistence type="predicted"/>
<feature type="transmembrane region" description="Helical" evidence="1">
    <location>
        <begin position="117"/>
        <end position="136"/>
    </location>
</feature>
<evidence type="ECO:0000313" key="4">
    <source>
        <dbReference type="EMBL" id="KAL1581708.1"/>
    </source>
</evidence>
<keyword evidence="5" id="KW-1185">Reference proteome</keyword>
<gene>
    <name evidence="4" type="ORF">WHR41_09546</name>
</gene>
<dbReference type="GO" id="GO:0005886">
    <property type="term" value="C:plasma membrane"/>
    <property type="evidence" value="ECO:0007669"/>
    <property type="project" value="TreeGrafter"/>
</dbReference>
<protein>
    <recommendedName>
        <fullName evidence="6">CSC1/OSCA1-like N-terminal transmembrane domain-containing protein</fullName>
    </recommendedName>
</protein>
<reference evidence="4 5" key="1">
    <citation type="journal article" date="2020" name="Microbiol. Resour. Announc.">
        <title>Draft Genome Sequence of a Cladosporium Species Isolated from the Mesophotic Ascidian Didemnum maculosum.</title>
        <authorList>
            <person name="Gioti A."/>
            <person name="Siaperas R."/>
            <person name="Nikolaivits E."/>
            <person name="Le Goff G."/>
            <person name="Ouazzani J."/>
            <person name="Kotoulas G."/>
            <person name="Topakas E."/>
        </authorList>
    </citation>
    <scope>NUCLEOTIDE SEQUENCE [LARGE SCALE GENOMIC DNA]</scope>
    <source>
        <strain evidence="4 5">TM138-S3</strain>
    </source>
</reference>
<feature type="transmembrane region" description="Helical" evidence="1">
    <location>
        <begin position="35"/>
        <end position="57"/>
    </location>
</feature>
<dbReference type="Pfam" id="PF13967">
    <property type="entry name" value="RSN1_TM"/>
    <property type="match status" value="1"/>
</dbReference>
<accession>A0AB34K9B3</accession>
<dbReference type="Pfam" id="PF14703">
    <property type="entry name" value="PHM7_cyt"/>
    <property type="match status" value="1"/>
</dbReference>
<feature type="domain" description="CSC1/OSCA1-like N-terminal transmembrane" evidence="2">
    <location>
        <begin position="36"/>
        <end position="185"/>
    </location>
</feature>
<feature type="domain" description="CSC1/OSCA1-like cytosolic" evidence="3">
    <location>
        <begin position="211"/>
        <end position="418"/>
    </location>
</feature>
<organism evidence="4 5">
    <name type="scientific">Cladosporium halotolerans</name>
    <dbReference type="NCBI Taxonomy" id="1052096"/>
    <lineage>
        <taxon>Eukaryota</taxon>
        <taxon>Fungi</taxon>
        <taxon>Dikarya</taxon>
        <taxon>Ascomycota</taxon>
        <taxon>Pezizomycotina</taxon>
        <taxon>Dothideomycetes</taxon>
        <taxon>Dothideomycetidae</taxon>
        <taxon>Cladosporiales</taxon>
        <taxon>Cladosporiaceae</taxon>
        <taxon>Cladosporium</taxon>
    </lineage>
</organism>
<sequence>MNSSFARALDAPSADEVFRTNSGTALQSEGLTWKALLAGVVYALILHLTQTLIFLTIRPRIARIYQPRTYLLPEEQCASRSPEGVIAWVLPVWSTPDDTILQKCGFDALFFVRYLRMMLWIFLPITLVVTPALAPVNRLSGKNTRTSVLDVFAISNIAPGQVASKLWTHWALGVLVVVWVCYVVHCEALAFVEAKQEYARSRHYRSQSRATTILVGNIPEAFLAEEKLRDAFDVFPGGVRDVYINRNDSNLTAKLAAREKLVTALETAQTKLIAARVSDVAATRGSQGSGNLSRCSGHALSTVCGKEQDRKSCAGPRTVPKTNRETARLPLVIRPWLPPVPFFGRKVDLIHQLQETLHALNQEIASARARSGSCKPLNNAFVQFNRQVAAHMACQSVLHGKPHRMTPRILEVDPTDVI</sequence>
<evidence type="ECO:0000313" key="5">
    <source>
        <dbReference type="Proteomes" id="UP000803884"/>
    </source>
</evidence>
<dbReference type="Proteomes" id="UP000803884">
    <property type="component" value="Unassembled WGS sequence"/>
</dbReference>
<dbReference type="AlphaFoldDB" id="A0AB34K9B3"/>
<dbReference type="PANTHER" id="PTHR13018:SF20">
    <property type="entry name" value="SPORULATION-SPECIFIC PROTEIN 75"/>
    <property type="match status" value="1"/>
</dbReference>